<evidence type="ECO:0000256" key="5">
    <source>
        <dbReference type="ARBA" id="ARBA00023004"/>
    </source>
</evidence>
<dbReference type="EMBL" id="JACTNZ010000001">
    <property type="protein sequence ID" value="KAG5567448.1"/>
    <property type="molecule type" value="Genomic_DNA"/>
</dbReference>
<accession>A0AAV6LQN8</accession>
<dbReference type="FunFam" id="2.60.120.330:FF:000005">
    <property type="entry name" value="1-aminocyclopropane-1-carboxylate oxidase homolog 1"/>
    <property type="match status" value="1"/>
</dbReference>
<name>A0AAV6LQN8_9ERIC</name>
<keyword evidence="2 6" id="KW-0479">Metal-binding</keyword>
<dbReference type="AlphaFoldDB" id="A0AAV6LQN8"/>
<dbReference type="Proteomes" id="UP000823749">
    <property type="component" value="Chromosome 1"/>
</dbReference>
<evidence type="ECO:0000256" key="6">
    <source>
        <dbReference type="RuleBase" id="RU003682"/>
    </source>
</evidence>
<keyword evidence="3" id="KW-0847">Vitamin C</keyword>
<dbReference type="GO" id="GO:0051213">
    <property type="term" value="F:dioxygenase activity"/>
    <property type="evidence" value="ECO:0007669"/>
    <property type="project" value="UniProtKB-ARBA"/>
</dbReference>
<dbReference type="InterPro" id="IPR044861">
    <property type="entry name" value="IPNS-like_FE2OG_OXY"/>
</dbReference>
<dbReference type="GO" id="GO:0046872">
    <property type="term" value="F:metal ion binding"/>
    <property type="evidence" value="ECO:0007669"/>
    <property type="project" value="UniProtKB-KW"/>
</dbReference>
<evidence type="ECO:0000259" key="7">
    <source>
        <dbReference type="PROSITE" id="PS51471"/>
    </source>
</evidence>
<evidence type="ECO:0000256" key="2">
    <source>
        <dbReference type="ARBA" id="ARBA00022723"/>
    </source>
</evidence>
<feature type="domain" description="Fe2OG dioxygenase" evidence="7">
    <location>
        <begin position="211"/>
        <end position="315"/>
    </location>
</feature>
<dbReference type="GO" id="GO:0016705">
    <property type="term" value="F:oxidoreductase activity, acting on paired donors, with incorporation or reduction of molecular oxygen"/>
    <property type="evidence" value="ECO:0007669"/>
    <property type="project" value="UniProtKB-ARBA"/>
</dbReference>
<gene>
    <name evidence="8" type="ORF">RHGRI_002859</name>
</gene>
<dbReference type="PANTHER" id="PTHR10209">
    <property type="entry name" value="OXIDOREDUCTASE, 2OG-FE II OXYGENASE FAMILY PROTEIN"/>
    <property type="match status" value="1"/>
</dbReference>
<evidence type="ECO:0000256" key="3">
    <source>
        <dbReference type="ARBA" id="ARBA00022896"/>
    </source>
</evidence>
<evidence type="ECO:0000313" key="9">
    <source>
        <dbReference type="Proteomes" id="UP000823749"/>
    </source>
</evidence>
<keyword evidence="5 6" id="KW-0408">Iron</keyword>
<dbReference type="InterPro" id="IPR027443">
    <property type="entry name" value="IPNS-like_sf"/>
</dbReference>
<dbReference type="GO" id="GO:0031418">
    <property type="term" value="F:L-ascorbic acid binding"/>
    <property type="evidence" value="ECO:0007669"/>
    <property type="project" value="UniProtKB-KW"/>
</dbReference>
<evidence type="ECO:0000256" key="4">
    <source>
        <dbReference type="ARBA" id="ARBA00023002"/>
    </source>
</evidence>
<organism evidence="8 9">
    <name type="scientific">Rhododendron griersonianum</name>
    <dbReference type="NCBI Taxonomy" id="479676"/>
    <lineage>
        <taxon>Eukaryota</taxon>
        <taxon>Viridiplantae</taxon>
        <taxon>Streptophyta</taxon>
        <taxon>Embryophyta</taxon>
        <taxon>Tracheophyta</taxon>
        <taxon>Spermatophyta</taxon>
        <taxon>Magnoliopsida</taxon>
        <taxon>eudicotyledons</taxon>
        <taxon>Gunneridae</taxon>
        <taxon>Pentapetalae</taxon>
        <taxon>asterids</taxon>
        <taxon>Ericales</taxon>
        <taxon>Ericaceae</taxon>
        <taxon>Ericoideae</taxon>
        <taxon>Rhodoreae</taxon>
        <taxon>Rhododendron</taxon>
    </lineage>
</organism>
<proteinExistence type="inferred from homology"/>
<reference evidence="8" key="1">
    <citation type="submission" date="2020-08" db="EMBL/GenBank/DDBJ databases">
        <title>Plant Genome Project.</title>
        <authorList>
            <person name="Zhang R.-G."/>
        </authorList>
    </citation>
    <scope>NUCLEOTIDE SEQUENCE</scope>
    <source>
        <strain evidence="8">WSP0</strain>
        <tissue evidence="8">Leaf</tissue>
    </source>
</reference>
<dbReference type="PROSITE" id="PS51471">
    <property type="entry name" value="FE2OG_OXY"/>
    <property type="match status" value="1"/>
</dbReference>
<dbReference type="PANTHER" id="PTHR10209:SF714">
    <property type="entry name" value="1-AMINOCYCLOPROPANE-1-CARBOXYLATE OXIDASE HOMOLOG 11-RELATED"/>
    <property type="match status" value="1"/>
</dbReference>
<dbReference type="Pfam" id="PF03171">
    <property type="entry name" value="2OG-FeII_Oxy"/>
    <property type="match status" value="1"/>
</dbReference>
<sequence length="367" mass="41646">MDATTITTQPINTQYDWAKQVKEFDETKAGVKGLVDAGIKKLPEFFVYPPESLENLPPKFPLELPTVDFEGVEGGRWARRREVVEGIRAAASEWGFFRMVNHGVPSGVMEGMLEAARRFHEQRREDKMEYYSGDSKRRVRFNTGGRVRVGVFSWRDILTCVFHDDYLDPQAIPLVCRKEVQEYVKCMIKLRETMAELLSEALGLSSDYLSRIECMRSEALASLYYPICPEPHLTLGTPKHTDTTFLTLLLQDHIGGLQILHKKQWVDVPPVPGALIANIGDLMQIISNDKFISVEHRVLAQPIGPRVSVACFFSPSSKAAAKHFGPIKELLSEESPQIYREFLCNESFTYYTTKGQDVESALPHFKL</sequence>
<protein>
    <recommendedName>
        <fullName evidence="7">Fe2OG dioxygenase domain-containing protein</fullName>
    </recommendedName>
</protein>
<evidence type="ECO:0000256" key="1">
    <source>
        <dbReference type="ARBA" id="ARBA00008056"/>
    </source>
</evidence>
<dbReference type="SUPFAM" id="SSF51197">
    <property type="entry name" value="Clavaminate synthase-like"/>
    <property type="match status" value="1"/>
</dbReference>
<comment type="caution">
    <text evidence="8">The sequence shown here is derived from an EMBL/GenBank/DDBJ whole genome shotgun (WGS) entry which is preliminary data.</text>
</comment>
<keyword evidence="9" id="KW-1185">Reference proteome</keyword>
<dbReference type="InterPro" id="IPR005123">
    <property type="entry name" value="Oxoglu/Fe-dep_dioxygenase_dom"/>
</dbReference>
<dbReference type="Pfam" id="PF14226">
    <property type="entry name" value="DIOX_N"/>
    <property type="match status" value="1"/>
</dbReference>
<keyword evidence="4 6" id="KW-0560">Oxidoreductase</keyword>
<dbReference type="InterPro" id="IPR026992">
    <property type="entry name" value="DIOX_N"/>
</dbReference>
<dbReference type="Gene3D" id="2.60.120.330">
    <property type="entry name" value="B-lactam Antibiotic, Isopenicillin N Synthase, Chain"/>
    <property type="match status" value="1"/>
</dbReference>
<comment type="similarity">
    <text evidence="1 6">Belongs to the iron/ascorbate-dependent oxidoreductase family.</text>
</comment>
<evidence type="ECO:0000313" key="8">
    <source>
        <dbReference type="EMBL" id="KAG5567448.1"/>
    </source>
</evidence>